<dbReference type="OrthoDB" id="2426898at2759"/>
<gene>
    <name evidence="2" type="ORF">BGZ97_006925</name>
</gene>
<keyword evidence="3" id="KW-1185">Reference proteome</keyword>
<comment type="caution">
    <text evidence="2">The sequence shown here is derived from an EMBL/GenBank/DDBJ whole genome shotgun (WGS) entry which is preliminary data.</text>
</comment>
<keyword evidence="1" id="KW-0812">Transmembrane</keyword>
<keyword evidence="1" id="KW-1133">Transmembrane helix</keyword>
<evidence type="ECO:0000256" key="1">
    <source>
        <dbReference type="SAM" id="Phobius"/>
    </source>
</evidence>
<evidence type="ECO:0000313" key="2">
    <source>
        <dbReference type="EMBL" id="KAG0288045.1"/>
    </source>
</evidence>
<organism evidence="2 3">
    <name type="scientific">Linnemannia gamsii</name>
    <dbReference type="NCBI Taxonomy" id="64522"/>
    <lineage>
        <taxon>Eukaryota</taxon>
        <taxon>Fungi</taxon>
        <taxon>Fungi incertae sedis</taxon>
        <taxon>Mucoromycota</taxon>
        <taxon>Mortierellomycotina</taxon>
        <taxon>Mortierellomycetes</taxon>
        <taxon>Mortierellales</taxon>
        <taxon>Mortierellaceae</taxon>
        <taxon>Linnemannia</taxon>
    </lineage>
</organism>
<proteinExistence type="predicted"/>
<name>A0A9P6QR17_9FUNG</name>
<reference evidence="2" key="1">
    <citation type="journal article" date="2020" name="Fungal Divers.">
        <title>Resolving the Mortierellaceae phylogeny through synthesis of multi-gene phylogenetics and phylogenomics.</title>
        <authorList>
            <person name="Vandepol N."/>
            <person name="Liber J."/>
            <person name="Desiro A."/>
            <person name="Na H."/>
            <person name="Kennedy M."/>
            <person name="Barry K."/>
            <person name="Grigoriev I.V."/>
            <person name="Miller A.N."/>
            <person name="O'Donnell K."/>
            <person name="Stajich J.E."/>
            <person name="Bonito G."/>
        </authorList>
    </citation>
    <scope>NUCLEOTIDE SEQUENCE</scope>
    <source>
        <strain evidence="2">NVP60</strain>
    </source>
</reference>
<feature type="transmembrane region" description="Helical" evidence="1">
    <location>
        <begin position="278"/>
        <end position="300"/>
    </location>
</feature>
<accession>A0A9P6QR17</accession>
<dbReference type="Proteomes" id="UP000823405">
    <property type="component" value="Unassembled WGS sequence"/>
</dbReference>
<dbReference type="AlphaFoldDB" id="A0A9P6QR17"/>
<evidence type="ECO:0000313" key="3">
    <source>
        <dbReference type="Proteomes" id="UP000823405"/>
    </source>
</evidence>
<sequence>MGVLPLRCITSDPSTTILYGLSYAYNFTNLYATPDTHYFVLFKSQPNPANLSDTQWSVVSTYPASTYRLDMINRIENGFSCAVSKTGVFTAFANYYPDMRPGEENSAEGALEGLRYDPAGPAMKPEYDVRDGGRWSSVDVKSPKSSISFEPTTNQLFVYSPATETPGSVPVLASIPLTNGITPPPTGSPATLVNTSVQTINSYYSTFSIPNEITHFQAIGGHLPGQTPFVVLMSYNTVSEINLVTGQPQWSINVRVNGTLGSNTFMTPPTDDRRSSEALMIGLYLGAAMLLFVLVGVKFVSRRREKHLKTLNGTSSGAGDLVEIEVDAGAIELGDPRRTEYRYSQDDYVIPSIAPPVYSPRNGDDVQ</sequence>
<protein>
    <submittedName>
        <fullName evidence="2">Uncharacterized protein</fullName>
    </submittedName>
</protein>
<keyword evidence="1" id="KW-0472">Membrane</keyword>
<dbReference type="EMBL" id="JAAAIN010003063">
    <property type="protein sequence ID" value="KAG0288045.1"/>
    <property type="molecule type" value="Genomic_DNA"/>
</dbReference>